<protein>
    <submittedName>
        <fullName evidence="3">Uncharacterized protein</fullName>
    </submittedName>
</protein>
<evidence type="ECO:0000313" key="3">
    <source>
        <dbReference type="EMBL" id="KAF2247705.1"/>
    </source>
</evidence>
<keyword evidence="4" id="KW-1185">Reference proteome</keyword>
<dbReference type="EMBL" id="ML987197">
    <property type="protein sequence ID" value="KAF2247705.1"/>
    <property type="molecule type" value="Genomic_DNA"/>
</dbReference>
<feature type="compositionally biased region" description="Basic and acidic residues" evidence="1">
    <location>
        <begin position="631"/>
        <end position="643"/>
    </location>
</feature>
<dbReference type="Proteomes" id="UP000800094">
    <property type="component" value="Unassembled WGS sequence"/>
</dbReference>
<feature type="compositionally biased region" description="Low complexity" evidence="1">
    <location>
        <begin position="65"/>
        <end position="77"/>
    </location>
</feature>
<feature type="region of interest" description="Disordered" evidence="1">
    <location>
        <begin position="63"/>
        <end position="258"/>
    </location>
</feature>
<accession>A0A6A6IAW0</accession>
<feature type="region of interest" description="Disordered" evidence="1">
    <location>
        <begin position="619"/>
        <end position="675"/>
    </location>
</feature>
<reference evidence="3" key="1">
    <citation type="journal article" date="2020" name="Stud. Mycol.">
        <title>101 Dothideomycetes genomes: a test case for predicting lifestyles and emergence of pathogens.</title>
        <authorList>
            <person name="Haridas S."/>
            <person name="Albert R."/>
            <person name="Binder M."/>
            <person name="Bloem J."/>
            <person name="Labutti K."/>
            <person name="Salamov A."/>
            <person name="Andreopoulos B."/>
            <person name="Baker S."/>
            <person name="Barry K."/>
            <person name="Bills G."/>
            <person name="Bluhm B."/>
            <person name="Cannon C."/>
            <person name="Castanera R."/>
            <person name="Culley D."/>
            <person name="Daum C."/>
            <person name="Ezra D."/>
            <person name="Gonzalez J."/>
            <person name="Henrissat B."/>
            <person name="Kuo A."/>
            <person name="Liang C."/>
            <person name="Lipzen A."/>
            <person name="Lutzoni F."/>
            <person name="Magnuson J."/>
            <person name="Mondo S."/>
            <person name="Nolan M."/>
            <person name="Ohm R."/>
            <person name="Pangilinan J."/>
            <person name="Park H.-J."/>
            <person name="Ramirez L."/>
            <person name="Alfaro M."/>
            <person name="Sun H."/>
            <person name="Tritt A."/>
            <person name="Yoshinaga Y."/>
            <person name="Zwiers L.-H."/>
            <person name="Turgeon B."/>
            <person name="Goodwin S."/>
            <person name="Spatafora J."/>
            <person name="Crous P."/>
            <person name="Grigoriev I."/>
        </authorList>
    </citation>
    <scope>NUCLEOTIDE SEQUENCE</scope>
    <source>
        <strain evidence="3">CBS 122368</strain>
    </source>
</reference>
<evidence type="ECO:0000256" key="2">
    <source>
        <dbReference type="SAM" id="Phobius"/>
    </source>
</evidence>
<feature type="region of interest" description="Disordered" evidence="1">
    <location>
        <begin position="852"/>
        <end position="914"/>
    </location>
</feature>
<name>A0A6A6IAW0_9PLEO</name>
<dbReference type="RefSeq" id="XP_033682709.1">
    <property type="nucleotide sequence ID" value="XM_033835014.1"/>
</dbReference>
<keyword evidence="2" id="KW-0812">Transmembrane</keyword>
<organism evidence="3 4">
    <name type="scientific">Trematosphaeria pertusa</name>
    <dbReference type="NCBI Taxonomy" id="390896"/>
    <lineage>
        <taxon>Eukaryota</taxon>
        <taxon>Fungi</taxon>
        <taxon>Dikarya</taxon>
        <taxon>Ascomycota</taxon>
        <taxon>Pezizomycotina</taxon>
        <taxon>Dothideomycetes</taxon>
        <taxon>Pleosporomycetidae</taxon>
        <taxon>Pleosporales</taxon>
        <taxon>Massarineae</taxon>
        <taxon>Trematosphaeriaceae</taxon>
        <taxon>Trematosphaeria</taxon>
    </lineage>
</organism>
<sequence>MDSQARRPMSQNGRQQQSAPQAPSQVPNRAPCAQYPQYPTPMAAENSHFPDIATVMEGHAFPHLQGQQYPQDMFQQQYGSAQGFPSYQSDMQDHREKNSPTGHKHHGYNPSYMSSSPYTPGAPDNQQLAQASPTTPAAPAQQGKNSATPVYGSTKEGLTNINSDRTTLAQQVPPTAQRVGNERGGTPVSNHSAHAGPAPLGDLHENQAQQQVPEHGGNDPGSAAATGVGSRSERFSDSGFEESSPHPGRSPWNRFNPGQIFSGGEPYLAPQMMQGGFLPYGRGYVPYPGASRNGGHLSVALEQNVPTIAYQQAFGPALPDPQNAFYEQYVSAQDQQPTYGVGFQLDGNGPPTTTHLQAASPAALQPTQGRGRRKDRLGEVSRNATGNKVATVPALAAPGAGFSVPPAQPQLHGQVPAHIPAPRPAQQKKKGQGKGELQEPQRDPVTGLFFSSYDDAEQRVTLRANWKAPADDHTIPRTDAAKQEWVRQLYAAFTNVKGVLDKPGAVLLSRWIQHDSNKQPIRDERGDYLPQYSYFNEAAIEKVCWDILDTVIRLHEEGPGMLPIHDKEVLRQASKDKDLTFKKRMEAIMKVLRLHKNRCGDMMKAGNILELVLSPGAKDKSSKNNLGANTRRQETLKRGREAIQQEELDKEGKTAKANATAAKKGRKKKDAGHTDAAVAVQPAAQPEGAVRVQHVAQHQSVIDDKTAGNAQHAVQDAVHNQQALQGQQVHFGSSMGLGQGAYQYQGHLHDQAAGHAERVTEPQVSTLDRDAVHERDELNRPGAEDYNEVDAEVSPMVQQEPSVEDLAPFPPFPPDLNPNIPTDPVLFGYNSLGMDDSPFELDAETDALFNGPIRFEGGGNGAKADSPVGDNFEGHNQAPPSPTTADTSRKRKRRSSPDSEYNVEEEERASPKRARTESANVLGGFIWLCWLGGALVSYIVYARMFLVTSFERRLLHFLYYGHGNGFFYIGIFQRTWLQA</sequence>
<feature type="compositionally biased region" description="Low complexity" evidence="1">
    <location>
        <begin position="15"/>
        <end position="25"/>
    </location>
</feature>
<feature type="region of interest" description="Disordered" evidence="1">
    <location>
        <begin position="348"/>
        <end position="380"/>
    </location>
</feature>
<feature type="transmembrane region" description="Helical" evidence="2">
    <location>
        <begin position="954"/>
        <end position="972"/>
    </location>
</feature>
<feature type="compositionally biased region" description="Polar residues" evidence="1">
    <location>
        <begin position="78"/>
        <end position="90"/>
    </location>
</feature>
<feature type="region of interest" description="Disordered" evidence="1">
    <location>
        <begin position="1"/>
        <end position="50"/>
    </location>
</feature>
<keyword evidence="2" id="KW-1133">Transmembrane helix</keyword>
<keyword evidence="2" id="KW-0472">Membrane</keyword>
<feature type="region of interest" description="Disordered" evidence="1">
    <location>
        <begin position="409"/>
        <end position="445"/>
    </location>
</feature>
<feature type="compositionally biased region" description="Low complexity" evidence="1">
    <location>
        <begin position="126"/>
        <end position="142"/>
    </location>
</feature>
<evidence type="ECO:0000256" key="1">
    <source>
        <dbReference type="SAM" id="MobiDB-lite"/>
    </source>
</evidence>
<feature type="compositionally biased region" description="Polar residues" evidence="1">
    <location>
        <begin position="156"/>
        <end position="174"/>
    </location>
</feature>
<evidence type="ECO:0000313" key="4">
    <source>
        <dbReference type="Proteomes" id="UP000800094"/>
    </source>
</evidence>
<proteinExistence type="predicted"/>
<feature type="compositionally biased region" description="Polar residues" evidence="1">
    <location>
        <begin position="1"/>
        <end position="14"/>
    </location>
</feature>
<dbReference type="GeneID" id="54588344"/>
<dbReference type="AlphaFoldDB" id="A0A6A6IAW0"/>
<gene>
    <name evidence="3" type="ORF">BU26DRAFT_597691</name>
</gene>
<feature type="transmembrane region" description="Helical" evidence="2">
    <location>
        <begin position="921"/>
        <end position="942"/>
    </location>
</feature>
<dbReference type="OrthoDB" id="3795193at2759"/>